<reference evidence="1 2" key="1">
    <citation type="submission" date="2024-09" db="EMBL/GenBank/DDBJ databases">
        <authorList>
            <person name="Sun Q."/>
            <person name="Mori K."/>
        </authorList>
    </citation>
    <scope>NUCLEOTIDE SEQUENCE [LARGE SCALE GENOMIC DNA]</scope>
    <source>
        <strain evidence="1 2">CGMCC 1.15906</strain>
    </source>
</reference>
<gene>
    <name evidence="1" type="ORF">ACFFGN_25480</name>
</gene>
<name>A0ABV6QS35_9ACTN</name>
<accession>A0ABV6QS35</accession>
<evidence type="ECO:0000313" key="1">
    <source>
        <dbReference type="EMBL" id="MFC0627451.1"/>
    </source>
</evidence>
<evidence type="ECO:0000313" key="2">
    <source>
        <dbReference type="Proteomes" id="UP001589890"/>
    </source>
</evidence>
<organism evidence="1 2">
    <name type="scientific">Kribbella deserti</name>
    <dbReference type="NCBI Taxonomy" id="1926257"/>
    <lineage>
        <taxon>Bacteria</taxon>
        <taxon>Bacillati</taxon>
        <taxon>Actinomycetota</taxon>
        <taxon>Actinomycetes</taxon>
        <taxon>Propionibacteriales</taxon>
        <taxon>Kribbellaceae</taxon>
        <taxon>Kribbella</taxon>
    </lineage>
</organism>
<evidence type="ECO:0008006" key="3">
    <source>
        <dbReference type="Google" id="ProtNLM"/>
    </source>
</evidence>
<proteinExistence type="predicted"/>
<sequence length="454" mass="49305">MNAEILRATGRLGAIGPKSISDWERGWYTWPDAQARAALCAVLGAPDPEALGFENRRLKRSVDPPPGIDPELCLDMVSLARGSATLVDDPSLCVAVPAGRKFPGAGLAAALVPQDARDGIQSSRHALARLARADRRTAVLAHNPGGGVLVADGREYAATSVRESAPPPIPDAYRLDDLTIGIIWAVSNTDAAVLADDAALDSYQRSLAHYSETSTSSATLSEAPMLGDLSRHWLGSYFCAGHITRHLARLTGEPLFWTREQRGEEAASWLLWAHKLEYLRNTASRYADARRAFCIPEHEVRSSPKYERILLLLALALMEAFNIETQVTADAHFGEIEGFVLADDVIVANWLRAPSIWYVDAGAPPSRWATYREIADHTAADSIIEHPTPVGRLQAMAAYLEIPWGWLVARCCEVASAGVDGLARPRSRLLSTEGLTRALHFTAQLGGREPGKNL</sequence>
<keyword evidence="2" id="KW-1185">Reference proteome</keyword>
<dbReference type="EMBL" id="JBHLTC010000034">
    <property type="protein sequence ID" value="MFC0627451.1"/>
    <property type="molecule type" value="Genomic_DNA"/>
</dbReference>
<dbReference type="RefSeq" id="WP_380052253.1">
    <property type="nucleotide sequence ID" value="NZ_JBHLTC010000034.1"/>
</dbReference>
<comment type="caution">
    <text evidence="1">The sequence shown here is derived from an EMBL/GenBank/DDBJ whole genome shotgun (WGS) entry which is preliminary data.</text>
</comment>
<dbReference type="Proteomes" id="UP001589890">
    <property type="component" value="Unassembled WGS sequence"/>
</dbReference>
<protein>
    <recommendedName>
        <fullName evidence="3">XRE family transcriptional regulator</fullName>
    </recommendedName>
</protein>